<dbReference type="GO" id="GO:0046872">
    <property type="term" value="F:metal ion binding"/>
    <property type="evidence" value="ECO:0007669"/>
    <property type="project" value="UniProtKB-KW"/>
</dbReference>
<dbReference type="InterPro" id="IPR001952">
    <property type="entry name" value="Alkaline_phosphatase"/>
</dbReference>
<dbReference type="PRINTS" id="PR00113">
    <property type="entry name" value="ALKPHPHTASE"/>
</dbReference>
<reference evidence="1 2" key="1">
    <citation type="journal article" date="2017" name="Genome Announc.">
        <title>Draft Genome Sequences of Four Alkaliphilic Bacteria Belonging to the Anaerobacillus Genus.</title>
        <authorList>
            <person name="Bassil N.M."/>
            <person name="Lloyd J.R."/>
        </authorList>
    </citation>
    <scope>NUCLEOTIDE SEQUENCE [LARGE SCALE GENOMIC DNA]</scope>
    <source>
        <strain evidence="1 2">NB2006</strain>
    </source>
</reference>
<evidence type="ECO:0000313" key="1">
    <source>
        <dbReference type="EMBL" id="QOY38460.2"/>
    </source>
</evidence>
<dbReference type="CDD" id="cd16012">
    <property type="entry name" value="ALP"/>
    <property type="match status" value="1"/>
</dbReference>
<gene>
    <name evidence="1" type="ORF">AWH56_001920</name>
</gene>
<dbReference type="PROSITE" id="PS00123">
    <property type="entry name" value="ALKALINE_PHOSPHATASE"/>
    <property type="match status" value="1"/>
</dbReference>
<dbReference type="SMART" id="SM00098">
    <property type="entry name" value="alkPPc"/>
    <property type="match status" value="1"/>
</dbReference>
<name>A0A7S7LCL1_9BACI</name>
<dbReference type="OrthoDB" id="9794455at2"/>
<dbReference type="PANTHER" id="PTHR11596">
    <property type="entry name" value="ALKALINE PHOSPHATASE"/>
    <property type="match status" value="1"/>
</dbReference>
<dbReference type="InterPro" id="IPR017850">
    <property type="entry name" value="Alkaline_phosphatase_core_sf"/>
</dbReference>
<keyword evidence="1" id="KW-0378">Hydrolase</keyword>
<dbReference type="InterPro" id="IPR036582">
    <property type="entry name" value="Mao_N_sf"/>
</dbReference>
<evidence type="ECO:0000313" key="2">
    <source>
        <dbReference type="Proteomes" id="UP000180175"/>
    </source>
</evidence>
<dbReference type="Gene3D" id="3.40.720.10">
    <property type="entry name" value="Alkaline Phosphatase, subunit A"/>
    <property type="match status" value="2"/>
</dbReference>
<dbReference type="EMBL" id="CP063356">
    <property type="protein sequence ID" value="QOY38460.2"/>
    <property type="molecule type" value="Genomic_DNA"/>
</dbReference>
<proteinExistence type="predicted"/>
<dbReference type="KEGG" id="aia:AWH56_001920"/>
<dbReference type="Proteomes" id="UP000180175">
    <property type="component" value="Chromosome"/>
</dbReference>
<dbReference type="InterPro" id="IPR018299">
    <property type="entry name" value="Alkaline_phosphatase_AS"/>
</dbReference>
<accession>A0A7S7LCL1</accession>
<dbReference type="GO" id="GO:0004035">
    <property type="term" value="F:alkaline phosphatase activity"/>
    <property type="evidence" value="ECO:0007669"/>
    <property type="project" value="TreeGrafter"/>
</dbReference>
<organism evidence="1 2">
    <name type="scientific">Anaerobacillus isosaccharinicus</name>
    <dbReference type="NCBI Taxonomy" id="1532552"/>
    <lineage>
        <taxon>Bacteria</taxon>
        <taxon>Bacillati</taxon>
        <taxon>Bacillota</taxon>
        <taxon>Bacilli</taxon>
        <taxon>Bacillales</taxon>
        <taxon>Bacillaceae</taxon>
        <taxon>Anaerobacillus</taxon>
    </lineage>
</organism>
<protein>
    <submittedName>
        <fullName evidence="1">Alkaline phosphatase</fullName>
        <ecNumber evidence="1">3.1.3.1</ecNumber>
    </submittedName>
</protein>
<dbReference type="EC" id="3.1.3.1" evidence="1"/>
<dbReference type="SUPFAM" id="SSF53649">
    <property type="entry name" value="Alkaline phosphatase-like"/>
    <property type="match status" value="1"/>
</dbReference>
<dbReference type="SUPFAM" id="SSF55383">
    <property type="entry name" value="Copper amine oxidase, domain N"/>
    <property type="match status" value="1"/>
</dbReference>
<dbReference type="PANTHER" id="PTHR11596:SF5">
    <property type="entry name" value="ALKALINE PHOSPHATASE"/>
    <property type="match status" value="1"/>
</dbReference>
<keyword evidence="2" id="KW-1185">Reference proteome</keyword>
<dbReference type="Pfam" id="PF00245">
    <property type="entry name" value="Alk_phosphatase"/>
    <property type="match status" value="1"/>
</dbReference>
<reference evidence="1 2" key="2">
    <citation type="journal article" date="2019" name="Int. J. Syst. Evol. Microbiol.">
        <title>Anaerobacillus isosaccharinicus sp. nov., an alkaliphilic bacterium which degrades isosaccharinic acid.</title>
        <authorList>
            <person name="Bassil N.M."/>
            <person name="Lloyd J.R."/>
        </authorList>
    </citation>
    <scope>NUCLEOTIDE SEQUENCE [LARGE SCALE GENOMIC DNA]</scope>
    <source>
        <strain evidence="1 2">NB2006</strain>
    </source>
</reference>
<sequence>MVQENLEPQGSANAESLLLFKEEILLKSQFKKIQVLILAFVMVLSLFAPFASAAEKGSAKNVILLIPDGLGASYMTATRIYKGEELSFERYVKGLMNTWSSNTNVTDSAAAGTAMATGYKADNGKISVTPDGMEPDSILDAARDKGKATGVVATSRVTHATPAVFVAHDSSRGNEVALAQQYINNVDVILGGGQDMFTLEAEGGKQPERNLVQEAIDAGYNYITTKSEMADTSNGKVLGLFAKAAMTYEIDRVDVEQPSLSEMTKYAIDVLSKDQDGFFLMVEGSQIDWAGHANDPVAAIHDTLEFEEAVNEALEFAKKDKETLVVIAGDHETGGLVIGSNVGGYADNIEILKNVKASNIAILETLADNVTIISLANAQEIDGTHYIHIRDAAAQLQADLDYNPSTKLVTINKDDQTVIFDLKKKEVNKKAFDMFLNDSKTKQYINVNDFFELFGYDVAIGTTKDKPELTTAYLAHINNTVSPILGFDLTEEDITTLTSVNWNGRYDLSNTLGKVVSNHAYLSWGTNNHSGVEVPVYAYGVGADQFVGLIDNTELPRIISYLMGTELFDDQDETIKRLEERRTN</sequence>